<keyword evidence="3" id="KW-1185">Reference proteome</keyword>
<dbReference type="Gene3D" id="3.40.50.300">
    <property type="entry name" value="P-loop containing nucleotide triphosphate hydrolases"/>
    <property type="match status" value="1"/>
</dbReference>
<accession>A0A1M5VL36</accession>
<dbReference type="InterPro" id="IPR041685">
    <property type="entry name" value="AAA_GajA/Old/RecF-like"/>
</dbReference>
<name>A0A1M5VL36_9FLAO</name>
<dbReference type="RefSeq" id="WP_073065648.1">
    <property type="nucleotide sequence ID" value="NZ_FQWT01000006.1"/>
</dbReference>
<dbReference type="InterPro" id="IPR027417">
    <property type="entry name" value="P-loop_NTPase"/>
</dbReference>
<dbReference type="PANTHER" id="PTHR43581:SF4">
    <property type="entry name" value="ATP_GTP PHOSPHATASE"/>
    <property type="match status" value="1"/>
</dbReference>
<dbReference type="InterPro" id="IPR051396">
    <property type="entry name" value="Bact_Antivir_Def_Nuclease"/>
</dbReference>
<dbReference type="EMBL" id="FQWT01000006">
    <property type="protein sequence ID" value="SHH75920.1"/>
    <property type="molecule type" value="Genomic_DNA"/>
</dbReference>
<dbReference type="GO" id="GO:0005524">
    <property type="term" value="F:ATP binding"/>
    <property type="evidence" value="ECO:0007669"/>
    <property type="project" value="InterPro"/>
</dbReference>
<reference evidence="3" key="1">
    <citation type="submission" date="2016-11" db="EMBL/GenBank/DDBJ databases">
        <authorList>
            <person name="Varghese N."/>
            <person name="Submissions S."/>
        </authorList>
    </citation>
    <scope>NUCLEOTIDE SEQUENCE [LARGE SCALE GENOMIC DNA]</scope>
    <source>
        <strain evidence="3">DSM 19055</strain>
    </source>
</reference>
<dbReference type="PANTHER" id="PTHR43581">
    <property type="entry name" value="ATP/GTP PHOSPHATASE"/>
    <property type="match status" value="1"/>
</dbReference>
<evidence type="ECO:0000259" key="1">
    <source>
        <dbReference type="Pfam" id="PF13175"/>
    </source>
</evidence>
<proteinExistence type="predicted"/>
<dbReference type="Proteomes" id="UP000184047">
    <property type="component" value="Unassembled WGS sequence"/>
</dbReference>
<evidence type="ECO:0000313" key="2">
    <source>
        <dbReference type="EMBL" id="SHH75920.1"/>
    </source>
</evidence>
<evidence type="ECO:0000313" key="3">
    <source>
        <dbReference type="Proteomes" id="UP000184047"/>
    </source>
</evidence>
<dbReference type="OrthoDB" id="9815944at2"/>
<dbReference type="STRING" id="421058.SAMN05421866_3673"/>
<protein>
    <submittedName>
        <fullName evidence="2">Predicted ATPase</fullName>
    </submittedName>
</protein>
<dbReference type="GO" id="GO:0016887">
    <property type="term" value="F:ATP hydrolysis activity"/>
    <property type="evidence" value="ECO:0007669"/>
    <property type="project" value="InterPro"/>
</dbReference>
<sequence length="460" mass="52231">MYSKLSIKGLRGFSQTGNLNLSIPNGQIGSGLTTLVGPNNAGKSTIIEAFKAFNSIKGHNKPSFTEGKRNKNTDDRIELKLYKDDDNFITLRTSPQGGSETESISNGLEDSNINIFVIKSRRTFNPYFSKSKWNRNDFFQHDAFEEQRSAVYNNFSNRLFNINENPNDFNKILSKVLSPLPNWTIDQSDNGNYYIKFNYDNHYHSSEGAGEGLLSIFTIVDALYDSQKDDIIVIDEPELSLHPSLQRKLCQLLLEFSADRQIVISTHSPYFVSWESLLNGGKLARIIKKNNGTEINQLVEKQIQSIKQLLGNFFNPHTLGIDAKEIFFLEDNVLIVEGQEDVVYFQQILNILHLQISGSFFGWGIGGAGNLDKILDILNQLGYDKVSVILDKNMEHLIKQYSKDYPYLFQAIPTNDIRDKKAIQEKSAVEGLIDQSGKIIKEQYIDDIQKIINNINEYNA</sequence>
<dbReference type="SUPFAM" id="SSF52540">
    <property type="entry name" value="P-loop containing nucleoside triphosphate hydrolases"/>
    <property type="match status" value="1"/>
</dbReference>
<gene>
    <name evidence="2" type="ORF">SAMN05421866_3673</name>
</gene>
<dbReference type="Pfam" id="PF13175">
    <property type="entry name" value="AAA_15"/>
    <property type="match status" value="1"/>
</dbReference>
<dbReference type="AlphaFoldDB" id="A0A1M5VL36"/>
<feature type="domain" description="Endonuclease GajA/Old nuclease/RecF-like AAA" evidence="1">
    <location>
        <begin position="72"/>
        <end position="272"/>
    </location>
</feature>
<organism evidence="2 3">
    <name type="scientific">Chryseobacterium oranimense</name>
    <dbReference type="NCBI Taxonomy" id="421058"/>
    <lineage>
        <taxon>Bacteria</taxon>
        <taxon>Pseudomonadati</taxon>
        <taxon>Bacteroidota</taxon>
        <taxon>Flavobacteriia</taxon>
        <taxon>Flavobacteriales</taxon>
        <taxon>Weeksellaceae</taxon>
        <taxon>Chryseobacterium group</taxon>
        <taxon>Chryseobacterium</taxon>
    </lineage>
</organism>